<reference evidence="1 2" key="1">
    <citation type="submission" date="2018-06" db="EMBL/GenBank/DDBJ databases">
        <authorList>
            <consortium name="Pathogen Informatics"/>
            <person name="Doyle S."/>
        </authorList>
    </citation>
    <scope>NUCLEOTIDE SEQUENCE [LARGE SCALE GENOMIC DNA]</scope>
    <source>
        <strain evidence="1 2">NCTC11165</strain>
    </source>
</reference>
<organism evidence="1 2">
    <name type="scientific">Brevundimonas diminuta</name>
    <name type="common">Pseudomonas diminuta</name>
    <dbReference type="NCBI Taxonomy" id="293"/>
    <lineage>
        <taxon>Bacteria</taxon>
        <taxon>Pseudomonadati</taxon>
        <taxon>Pseudomonadota</taxon>
        <taxon>Alphaproteobacteria</taxon>
        <taxon>Caulobacterales</taxon>
        <taxon>Caulobacteraceae</taxon>
        <taxon>Brevundimonas</taxon>
    </lineage>
</organism>
<dbReference type="Proteomes" id="UP000250358">
    <property type="component" value="Unassembled WGS sequence"/>
</dbReference>
<evidence type="ECO:0000313" key="1">
    <source>
        <dbReference type="EMBL" id="SPU44239.1"/>
    </source>
</evidence>
<name>A0A2X1AJL7_BREDI</name>
<proteinExistence type="predicted"/>
<accession>A0A2X1AJL7</accession>
<gene>
    <name evidence="1" type="ORF">NCTC11165_01641</name>
</gene>
<dbReference type="EMBL" id="UAQM01000011">
    <property type="protein sequence ID" value="SPU44239.1"/>
    <property type="molecule type" value="Genomic_DNA"/>
</dbReference>
<protein>
    <submittedName>
        <fullName evidence="1">Uncharacterized protein</fullName>
    </submittedName>
</protein>
<evidence type="ECO:0000313" key="2">
    <source>
        <dbReference type="Proteomes" id="UP000250358"/>
    </source>
</evidence>
<sequence>MPMALATETIMDCASTAGRMQQAIAHGQPQSEVQRYRDLAKAQFESYLDLMAEAAHHAGQLRP</sequence>
<dbReference type="AlphaFoldDB" id="A0A2X1AJL7"/>